<comment type="caution">
    <text evidence="1">The sequence shown here is derived from an EMBL/GenBank/DDBJ whole genome shotgun (WGS) entry which is preliminary data.</text>
</comment>
<proteinExistence type="predicted"/>
<dbReference type="RefSeq" id="WP_039045479.1">
    <property type="nucleotide sequence ID" value="NZ_CP027852.1"/>
</dbReference>
<dbReference type="GeneID" id="69705689"/>
<evidence type="ECO:0000313" key="2">
    <source>
        <dbReference type="Proteomes" id="UP000664658"/>
    </source>
</evidence>
<dbReference type="EMBL" id="JAFNAA010000001">
    <property type="protein sequence ID" value="MBO1106725.1"/>
    <property type="molecule type" value="Genomic_DNA"/>
</dbReference>
<evidence type="ECO:0000313" key="1">
    <source>
        <dbReference type="EMBL" id="MBO1106725.1"/>
    </source>
</evidence>
<name>A0A2P1VPF5_PLESH</name>
<reference evidence="1" key="1">
    <citation type="submission" date="2021-03" db="EMBL/GenBank/DDBJ databases">
        <title>Plesiomonas shigelloides zfcc0051, isolated from zebrafish feces.</title>
        <authorList>
            <person name="Vanderhoek Z."/>
            <person name="Gaulke C."/>
        </authorList>
    </citation>
    <scope>NUCLEOTIDE SEQUENCE</scope>
    <source>
        <strain evidence="1">Zfcc0051</strain>
    </source>
</reference>
<gene>
    <name evidence="1" type="ORF">J2R62_00565</name>
</gene>
<protein>
    <submittedName>
        <fullName evidence="1">Uncharacterized protein</fullName>
    </submittedName>
</protein>
<dbReference type="InterPro" id="IPR014549">
    <property type="entry name" value="FlgO"/>
</dbReference>
<sequence>MKTLLPLAALSGLLLTGCAGNQPSADQPYVMDKNQVQVLPRHSLDFFVDAMARQLVDSNKTLAASGPIAVASFVDLQQMDQTNWLGNLMADSFIYQLQQRGMTVLDYKTTGQIRVTPQGDFALSRNWRDLQKAYQVNSVLTGTMLRQGSGIQINARIIRFSDRVVIATAQGFLPADRLGRSIGNPNLVQMRNGMIVRGDNRFTSPSIVAP</sequence>
<dbReference type="PROSITE" id="PS51257">
    <property type="entry name" value="PROKAR_LIPOPROTEIN"/>
    <property type="match status" value="1"/>
</dbReference>
<dbReference type="Pfam" id="PF17680">
    <property type="entry name" value="FlgO"/>
    <property type="match status" value="1"/>
</dbReference>
<dbReference type="AlphaFoldDB" id="A0A2P1VPF5"/>
<accession>A0A2P1VPF5</accession>
<dbReference type="PIRSF" id="PIRSF028688">
    <property type="entry name" value="UCP_imp_028688"/>
    <property type="match status" value="1"/>
</dbReference>
<dbReference type="Proteomes" id="UP000664658">
    <property type="component" value="Unassembled WGS sequence"/>
</dbReference>
<dbReference type="InterPro" id="IPR041215">
    <property type="entry name" value="FlgO_dom"/>
</dbReference>
<organism evidence="1 2">
    <name type="scientific">Plesiomonas shigelloides</name>
    <name type="common">Aeromonas shigelloides</name>
    <dbReference type="NCBI Taxonomy" id="703"/>
    <lineage>
        <taxon>Bacteria</taxon>
        <taxon>Pseudomonadati</taxon>
        <taxon>Pseudomonadota</taxon>
        <taxon>Gammaproteobacteria</taxon>
        <taxon>Enterobacterales</taxon>
        <taxon>Enterobacteriaceae</taxon>
        <taxon>Plesiomonas</taxon>
    </lineage>
</organism>